<dbReference type="AlphaFoldDB" id="A0A7G3G4H5"/>
<gene>
    <name evidence="1" type="ORF">C1H71_00310</name>
</gene>
<dbReference type="EMBL" id="CP025781">
    <property type="protein sequence ID" value="QBC42151.1"/>
    <property type="molecule type" value="Genomic_DNA"/>
</dbReference>
<protein>
    <submittedName>
        <fullName evidence="1">Uncharacterized protein</fullName>
    </submittedName>
</protein>
<evidence type="ECO:0000313" key="1">
    <source>
        <dbReference type="EMBL" id="QBC42151.1"/>
    </source>
</evidence>
<dbReference type="RefSeq" id="WP_130104782.1">
    <property type="nucleotide sequence ID" value="NZ_CP025781.1"/>
</dbReference>
<evidence type="ECO:0000313" key="2">
    <source>
        <dbReference type="Proteomes" id="UP000515917"/>
    </source>
</evidence>
<reference evidence="1 2" key="1">
    <citation type="submission" date="2018-01" db="EMBL/GenBank/DDBJ databases">
        <title>Genome sequence of Iodobacter sp. strain PCH194 isolated from Indian Trans-Himalaya.</title>
        <authorList>
            <person name="Kumar V."/>
            <person name="Thakur V."/>
            <person name="Kumar S."/>
            <person name="Singh D."/>
        </authorList>
    </citation>
    <scope>NUCLEOTIDE SEQUENCE [LARGE SCALE GENOMIC DNA]</scope>
    <source>
        <strain evidence="1 2">PCH194</strain>
    </source>
</reference>
<dbReference type="KEGG" id="ifl:C1H71_00310"/>
<dbReference type="Proteomes" id="UP000515917">
    <property type="component" value="Chromosome"/>
</dbReference>
<keyword evidence="2" id="KW-1185">Reference proteome</keyword>
<organism evidence="1 2">
    <name type="scientific">Iodobacter fluviatilis</name>
    <dbReference type="NCBI Taxonomy" id="537"/>
    <lineage>
        <taxon>Bacteria</taxon>
        <taxon>Pseudomonadati</taxon>
        <taxon>Pseudomonadota</taxon>
        <taxon>Betaproteobacteria</taxon>
        <taxon>Neisseriales</taxon>
        <taxon>Chitinibacteraceae</taxon>
        <taxon>Iodobacter</taxon>
    </lineage>
</organism>
<name>A0A7G3G4H5_9NEIS</name>
<proteinExistence type="predicted"/>
<accession>A0A7G3G4H5</accession>
<sequence>MGTASTAISTFDQRRFFDKALSYGVAQGLISPERCTTIQADLAKGVVQIANYFGTAYLRPDLELALIRTVNLISLYLEDLSKGDIHIAAQSLQNNTLLSHSKKGADLLRNIAGQAQNTLLIKSGGISLDEQQSYLNIMSSQERISWPQYQADLREGQLLQSKIDLGFWLAKKLKLASDDICDAESLILSSMLMLYAKGSDEKPLRRADYDRYIKIAKKKSTTLNAEHLAAFFKETPTAIQTSAQAEMNAFIQNELPKIKTGNQHVESYYLRGGHNEISLYDQAIADNWQRLTGLDSDSETLATLLLFSACELPFKAAMLKREAITITQYVRDHGFNAQALAKFIDNHVPMSQREEINDFWQNDLKAEAEAALANKDPQYPDLYMERALRYLQQRCNAKWKGRA</sequence>